<keyword evidence="4" id="KW-1185">Reference proteome</keyword>
<feature type="transmembrane region" description="Helical" evidence="2">
    <location>
        <begin position="80"/>
        <end position="102"/>
    </location>
</feature>
<evidence type="ECO:0000256" key="1">
    <source>
        <dbReference type="SAM" id="MobiDB-lite"/>
    </source>
</evidence>
<evidence type="ECO:0000256" key="2">
    <source>
        <dbReference type="SAM" id="Phobius"/>
    </source>
</evidence>
<organism evidence="3 4">
    <name type="scientific">Streptomyces violaceusniger</name>
    <dbReference type="NCBI Taxonomy" id="68280"/>
    <lineage>
        <taxon>Bacteria</taxon>
        <taxon>Bacillati</taxon>
        <taxon>Actinomycetota</taxon>
        <taxon>Actinomycetes</taxon>
        <taxon>Kitasatosporales</taxon>
        <taxon>Streptomycetaceae</taxon>
        <taxon>Streptomyces</taxon>
        <taxon>Streptomyces violaceusniger group</taxon>
    </lineage>
</organism>
<feature type="transmembrane region" description="Helical" evidence="2">
    <location>
        <begin position="122"/>
        <end position="141"/>
    </location>
</feature>
<keyword evidence="2" id="KW-0472">Membrane</keyword>
<keyword evidence="2" id="KW-0812">Transmembrane</keyword>
<sequence length="143" mass="15190">MRLTSSLSRRCQRDRTARADKGGQQRSTQRLATWAGRFLLIVSLVVAVSILLTSAAQAEPVQVQALAKSINTVLDNLRNWIMGILAGLATLFLTVGGVRYILAAGDPGEVEKAKSSFKSAGYGYGLATLAPLVVEIFKGIVGA</sequence>
<dbReference type="AlphaFoldDB" id="A0A4D4LNN3"/>
<feature type="transmembrane region" description="Helical" evidence="2">
    <location>
        <begin position="34"/>
        <end position="56"/>
    </location>
</feature>
<evidence type="ECO:0008006" key="5">
    <source>
        <dbReference type="Google" id="ProtNLM"/>
    </source>
</evidence>
<evidence type="ECO:0000313" key="3">
    <source>
        <dbReference type="EMBL" id="GDY59663.1"/>
    </source>
</evidence>
<feature type="region of interest" description="Disordered" evidence="1">
    <location>
        <begin position="1"/>
        <end position="24"/>
    </location>
</feature>
<dbReference type="Proteomes" id="UP000301309">
    <property type="component" value="Unassembled WGS sequence"/>
</dbReference>
<feature type="compositionally biased region" description="Basic and acidic residues" evidence="1">
    <location>
        <begin position="11"/>
        <end position="23"/>
    </location>
</feature>
<name>A0A4D4LNN3_STRVO</name>
<accession>A0A4D4LNN3</accession>
<evidence type="ECO:0000313" key="4">
    <source>
        <dbReference type="Proteomes" id="UP000301309"/>
    </source>
</evidence>
<keyword evidence="2" id="KW-1133">Transmembrane helix</keyword>
<dbReference type="RefSeq" id="WP_344593291.1">
    <property type="nucleotide sequence ID" value="NZ_BAAASO010000012.1"/>
</dbReference>
<comment type="caution">
    <text evidence="3">The sequence shown here is derived from an EMBL/GenBank/DDBJ whole genome shotgun (WGS) entry which is preliminary data.</text>
</comment>
<reference evidence="3 4" key="1">
    <citation type="journal article" date="2020" name="Int. J. Syst. Evol. Microbiol.">
        <title>Reclassification of Streptomyces castelarensis and Streptomyces sporoclivatus as later heterotypic synonyms of Streptomyces antimycoticus.</title>
        <authorList>
            <person name="Komaki H."/>
            <person name="Tamura T."/>
        </authorList>
    </citation>
    <scope>NUCLEOTIDE SEQUENCE [LARGE SCALE GENOMIC DNA]</scope>
    <source>
        <strain evidence="3 4">NBRC 13459</strain>
    </source>
</reference>
<dbReference type="Pfam" id="PF18895">
    <property type="entry name" value="T4SS_pilin"/>
    <property type="match status" value="1"/>
</dbReference>
<dbReference type="EMBL" id="BJHW01000002">
    <property type="protein sequence ID" value="GDY59663.1"/>
    <property type="molecule type" value="Genomic_DNA"/>
</dbReference>
<dbReference type="InterPro" id="IPR043993">
    <property type="entry name" value="T4SS_pilin"/>
</dbReference>
<gene>
    <name evidence="3" type="ORF">SVIO_102860</name>
</gene>
<proteinExistence type="predicted"/>
<protein>
    <recommendedName>
        <fullName evidence="5">TrbC/VIRB2 family protein</fullName>
    </recommendedName>
</protein>